<sequence length="192" mass="22022">MICLIRHGETDWNLNEKLQGKTDIPLNETGRQQARECRDYFKDTEWDVLVTSPLRRAKETAEIINEGVHVPLVEMEQLKEWSFGKAEGTTKEERDRLYPDKRYPGAETKGQVLERVMEGMKQIVDQYSNKKVLVVAHGAVISLILETISDGQIASKQTRLLNACLNHVEHIDGNWKIHKYNDVSHLSPVSNE</sequence>
<dbReference type="CDD" id="cd07067">
    <property type="entry name" value="HP_PGM_like"/>
    <property type="match status" value="1"/>
</dbReference>
<dbReference type="GO" id="GO:0005737">
    <property type="term" value="C:cytoplasm"/>
    <property type="evidence" value="ECO:0007669"/>
    <property type="project" value="TreeGrafter"/>
</dbReference>
<feature type="binding site" evidence="2">
    <location>
        <position position="91"/>
    </location>
    <ligand>
        <name>substrate</name>
    </ligand>
</feature>
<dbReference type="InterPro" id="IPR029033">
    <property type="entry name" value="His_PPase_superfam"/>
</dbReference>
<feature type="active site" description="Tele-phosphohistidine intermediate" evidence="1">
    <location>
        <position position="7"/>
    </location>
</feature>
<dbReference type="InterPro" id="IPR013078">
    <property type="entry name" value="His_Pase_superF_clade-1"/>
</dbReference>
<evidence type="ECO:0000256" key="1">
    <source>
        <dbReference type="PIRSR" id="PIRSR613078-1"/>
    </source>
</evidence>
<dbReference type="InterPro" id="IPR050275">
    <property type="entry name" value="PGM_Phosphatase"/>
</dbReference>
<dbReference type="SUPFAM" id="SSF53254">
    <property type="entry name" value="Phosphoglycerate mutase-like"/>
    <property type="match status" value="1"/>
</dbReference>
<dbReference type="Proteomes" id="UP001145069">
    <property type="component" value="Unassembled WGS sequence"/>
</dbReference>
<dbReference type="InterPro" id="IPR001345">
    <property type="entry name" value="PG/BPGM_mutase_AS"/>
</dbReference>
<dbReference type="Gene3D" id="3.40.50.1240">
    <property type="entry name" value="Phosphoglycerate mutase-like"/>
    <property type="match status" value="1"/>
</dbReference>
<feature type="active site" description="Proton donor/acceptor" evidence="1">
    <location>
        <position position="80"/>
    </location>
</feature>
<name>A0A9X3WIC1_9BACI</name>
<evidence type="ECO:0000256" key="2">
    <source>
        <dbReference type="PIRSR" id="PIRSR613078-2"/>
    </source>
</evidence>
<gene>
    <name evidence="3" type="ORF">NC799_13545</name>
</gene>
<dbReference type="RefSeq" id="WP_272446983.1">
    <property type="nucleotide sequence ID" value="NZ_JAMQKC010000016.1"/>
</dbReference>
<dbReference type="GO" id="GO:0016791">
    <property type="term" value="F:phosphatase activity"/>
    <property type="evidence" value="ECO:0007669"/>
    <property type="project" value="TreeGrafter"/>
</dbReference>
<keyword evidence="4" id="KW-1185">Reference proteome</keyword>
<comment type="caution">
    <text evidence="3">The sequence shown here is derived from an EMBL/GenBank/DDBJ whole genome shotgun (WGS) entry which is preliminary data.</text>
</comment>
<dbReference type="PANTHER" id="PTHR48100">
    <property type="entry name" value="BROAD-SPECIFICITY PHOSPHATASE YOR283W-RELATED"/>
    <property type="match status" value="1"/>
</dbReference>
<evidence type="ECO:0000313" key="4">
    <source>
        <dbReference type="Proteomes" id="UP001145069"/>
    </source>
</evidence>
<dbReference type="SMART" id="SM00855">
    <property type="entry name" value="PGAM"/>
    <property type="match status" value="1"/>
</dbReference>
<dbReference type="EMBL" id="JAMQKC010000016">
    <property type="protein sequence ID" value="MDC3417919.1"/>
    <property type="molecule type" value="Genomic_DNA"/>
</dbReference>
<feature type="binding site" evidence="2">
    <location>
        <begin position="6"/>
        <end position="13"/>
    </location>
    <ligand>
        <name>substrate</name>
    </ligand>
</feature>
<dbReference type="PANTHER" id="PTHR48100:SF59">
    <property type="entry name" value="ADENOSYLCOBALAMIN_ALPHA-RIBAZOLE PHOSPHATASE"/>
    <property type="match status" value="1"/>
</dbReference>
<reference evidence="3" key="1">
    <citation type="submission" date="2022-06" db="EMBL/GenBank/DDBJ databases">
        <title>Aquibacillus sp. a new bacterium isolated from soil saline samples.</title>
        <authorList>
            <person name="Galisteo C."/>
            <person name="De La Haba R."/>
            <person name="Sanchez-Porro C."/>
            <person name="Ventosa A."/>
        </authorList>
    </citation>
    <scope>NUCLEOTIDE SEQUENCE</scope>
    <source>
        <strain evidence="3">3ASR75-54</strain>
    </source>
</reference>
<dbReference type="Pfam" id="PF00300">
    <property type="entry name" value="His_Phos_1"/>
    <property type="match status" value="1"/>
</dbReference>
<organism evidence="3 4">
    <name type="scientific">Aquibacillus salsiterrae</name>
    <dbReference type="NCBI Taxonomy" id="2950439"/>
    <lineage>
        <taxon>Bacteria</taxon>
        <taxon>Bacillati</taxon>
        <taxon>Bacillota</taxon>
        <taxon>Bacilli</taxon>
        <taxon>Bacillales</taxon>
        <taxon>Bacillaceae</taxon>
        <taxon>Aquibacillus</taxon>
    </lineage>
</organism>
<dbReference type="AlphaFoldDB" id="A0A9X3WIC1"/>
<proteinExistence type="predicted"/>
<feature type="binding site" evidence="2">
    <location>
        <position position="56"/>
    </location>
    <ligand>
        <name>substrate</name>
    </ligand>
</feature>
<evidence type="ECO:0000313" key="3">
    <source>
        <dbReference type="EMBL" id="MDC3417919.1"/>
    </source>
</evidence>
<accession>A0A9X3WIC1</accession>
<protein>
    <submittedName>
        <fullName evidence="3">Histidine phosphatase family protein</fullName>
    </submittedName>
</protein>
<dbReference type="PROSITE" id="PS00175">
    <property type="entry name" value="PG_MUTASE"/>
    <property type="match status" value="1"/>
</dbReference>